<accession>A0A443J3H4</accession>
<name>A0A443J3H4_9RHOB</name>
<evidence type="ECO:0000259" key="2">
    <source>
        <dbReference type="Pfam" id="PF01471"/>
    </source>
</evidence>
<dbReference type="Gene3D" id="1.10.101.10">
    <property type="entry name" value="PGBD-like superfamily/PGBD"/>
    <property type="match status" value="1"/>
</dbReference>
<dbReference type="InterPro" id="IPR002477">
    <property type="entry name" value="Peptidoglycan-bd-like"/>
</dbReference>
<protein>
    <submittedName>
        <fullName evidence="3">Peptidoglycan-binding protein</fullName>
    </submittedName>
</protein>
<feature type="compositionally biased region" description="Low complexity" evidence="1">
    <location>
        <begin position="137"/>
        <end position="159"/>
    </location>
</feature>
<dbReference type="Pfam" id="PF13365">
    <property type="entry name" value="Trypsin_2"/>
    <property type="match status" value="1"/>
</dbReference>
<feature type="region of interest" description="Disordered" evidence="1">
    <location>
        <begin position="132"/>
        <end position="160"/>
    </location>
</feature>
<evidence type="ECO:0000313" key="3">
    <source>
        <dbReference type="EMBL" id="RWR14895.1"/>
    </source>
</evidence>
<dbReference type="SUPFAM" id="SSF47090">
    <property type="entry name" value="PGBD-like"/>
    <property type="match status" value="1"/>
</dbReference>
<reference evidence="3 4" key="2">
    <citation type="submission" date="2019-01" db="EMBL/GenBank/DDBJ databases">
        <authorList>
            <person name="Li Y."/>
        </authorList>
    </citation>
    <scope>NUCLEOTIDE SEQUENCE [LARGE SCALE GENOMIC DNA]</scope>
    <source>
        <strain evidence="3 4">2D-5</strain>
    </source>
</reference>
<reference evidence="3 4" key="1">
    <citation type="submission" date="2019-01" db="EMBL/GenBank/DDBJ databases">
        <title>Sinorhodobacter populi sp. nov. isolated from the symptomatic bark tissue of Populus euramericana canker.</title>
        <authorList>
            <person name="Xu G."/>
        </authorList>
    </citation>
    <scope>NUCLEOTIDE SEQUENCE [LARGE SCALE GENOMIC DNA]</scope>
    <source>
        <strain evidence="3 4">2D-5</strain>
    </source>
</reference>
<dbReference type="Gene3D" id="2.40.10.120">
    <property type="match status" value="1"/>
</dbReference>
<dbReference type="Proteomes" id="UP000285710">
    <property type="component" value="Unassembled WGS sequence"/>
</dbReference>
<feature type="domain" description="Peptidoglycan binding-like" evidence="2">
    <location>
        <begin position="173"/>
        <end position="222"/>
    </location>
</feature>
<keyword evidence="4" id="KW-1185">Reference proteome</keyword>
<comment type="caution">
    <text evidence="3">The sequence shown here is derived from an EMBL/GenBank/DDBJ whole genome shotgun (WGS) entry which is preliminary data.</text>
</comment>
<dbReference type="Pfam" id="PF01471">
    <property type="entry name" value="PG_binding_1"/>
    <property type="match status" value="1"/>
</dbReference>
<dbReference type="InterPro" id="IPR009003">
    <property type="entry name" value="Peptidase_S1_PA"/>
</dbReference>
<evidence type="ECO:0000313" key="4">
    <source>
        <dbReference type="Proteomes" id="UP000285710"/>
    </source>
</evidence>
<dbReference type="InterPro" id="IPR036366">
    <property type="entry name" value="PGBDSf"/>
</dbReference>
<proteinExistence type="predicted"/>
<dbReference type="EMBL" id="SAUW01000002">
    <property type="protein sequence ID" value="RWR14895.1"/>
    <property type="molecule type" value="Genomic_DNA"/>
</dbReference>
<dbReference type="SUPFAM" id="SSF50494">
    <property type="entry name" value="Trypsin-like serine proteases"/>
    <property type="match status" value="1"/>
</dbReference>
<dbReference type="InterPro" id="IPR036365">
    <property type="entry name" value="PGBD-like_sf"/>
</dbReference>
<sequence length="598" mass="62180">MTPPRGLLTCPPKGRRTKQMAGIRRAVGPILAGVAAGMIWTGSVWAEPTWIQIEAKPDLPRAADRARDWAEGFSDLGGFRMRTGWYALALGPFANAAEAQARLDALRAAGLIPEDSYLADQAGYREQFWPAPEEEAPQPQETATPAAPVVPQSSVPPETLAESQAAEARLGRSARMELQSALQWLGFYDGAIDGAYGPGTRAAIARWQNAQGAPATGVFSSAQRDDLLARVTTERAALGLQRVVDDKAGIRIDLPMTQVHFDRYDPPFAFYTGPDVTVLLISRTGDRAALAGLYDTLQSLSLMPVTGERKLDRDGFTLEGADDHRHAHAQAGLSGGLIKGFLISYPASAEAQMGRTLAAMKASFRPVGSAALDPALGPALSVGRADLTRGTLPAPAHPVQSGFYIDTAGAVLTAAAGIAQCETPLIEDLPAKITFRDPDLGIAVLTPEQAHVPPGVAALRAPLPAPGGKIALAGFSYPEAMAAPVVTLGTLSATSGIDGQPQNARLSVRMLPGDAGGPVLDAAGAVLGMALPATPDRILPEGLGEAVQANPVAEALRARGLNPAASPAQAADLAPAELARRAAAITVRVGCAESRQPG</sequence>
<evidence type="ECO:0000256" key="1">
    <source>
        <dbReference type="SAM" id="MobiDB-lite"/>
    </source>
</evidence>
<dbReference type="AlphaFoldDB" id="A0A443J3H4"/>
<gene>
    <name evidence="3" type="ORF">D2T33_02790</name>
</gene>
<organism evidence="3 4">
    <name type="scientific">Paenirhodobacter populi</name>
    <dbReference type="NCBI Taxonomy" id="2306993"/>
    <lineage>
        <taxon>Bacteria</taxon>
        <taxon>Pseudomonadati</taxon>
        <taxon>Pseudomonadota</taxon>
        <taxon>Alphaproteobacteria</taxon>
        <taxon>Rhodobacterales</taxon>
        <taxon>Rhodobacter group</taxon>
        <taxon>Paenirhodobacter</taxon>
    </lineage>
</organism>